<feature type="transmembrane region" description="Helical" evidence="6">
    <location>
        <begin position="334"/>
        <end position="358"/>
    </location>
</feature>
<comment type="caution">
    <text evidence="7">The sequence shown here is derived from an EMBL/GenBank/DDBJ whole genome shotgun (WGS) entry which is preliminary data.</text>
</comment>
<feature type="transmembrane region" description="Helical" evidence="6">
    <location>
        <begin position="217"/>
        <end position="237"/>
    </location>
</feature>
<dbReference type="AlphaFoldDB" id="A0A7K0DGA1"/>
<dbReference type="RefSeq" id="WP_153338712.1">
    <property type="nucleotide sequence ID" value="NZ_WEGI01000001.1"/>
</dbReference>
<dbReference type="OrthoDB" id="4483827at2"/>
<evidence type="ECO:0000313" key="8">
    <source>
        <dbReference type="Proteomes" id="UP000431401"/>
    </source>
</evidence>
<proteinExistence type="predicted"/>
<protein>
    <recommendedName>
        <fullName evidence="9">Transporter</fullName>
    </recommendedName>
</protein>
<evidence type="ECO:0000256" key="5">
    <source>
        <dbReference type="ARBA" id="ARBA00023136"/>
    </source>
</evidence>
<evidence type="ECO:0000256" key="3">
    <source>
        <dbReference type="ARBA" id="ARBA00022692"/>
    </source>
</evidence>
<evidence type="ECO:0000256" key="6">
    <source>
        <dbReference type="SAM" id="Phobius"/>
    </source>
</evidence>
<evidence type="ECO:0000256" key="1">
    <source>
        <dbReference type="ARBA" id="ARBA00004651"/>
    </source>
</evidence>
<dbReference type="InterPro" id="IPR050833">
    <property type="entry name" value="Poly_Biosynth_Transport"/>
</dbReference>
<dbReference type="InterPro" id="IPR002797">
    <property type="entry name" value="Polysacc_synth"/>
</dbReference>
<feature type="transmembrane region" description="Helical" evidence="6">
    <location>
        <begin position="425"/>
        <end position="445"/>
    </location>
</feature>
<evidence type="ECO:0000256" key="2">
    <source>
        <dbReference type="ARBA" id="ARBA00022475"/>
    </source>
</evidence>
<dbReference type="Proteomes" id="UP000431401">
    <property type="component" value="Unassembled WGS sequence"/>
</dbReference>
<name>A0A7K0DGA1_9NOCA</name>
<feature type="transmembrane region" description="Helical" evidence="6">
    <location>
        <begin position="65"/>
        <end position="83"/>
    </location>
</feature>
<dbReference type="Pfam" id="PF01943">
    <property type="entry name" value="Polysacc_synt"/>
    <property type="match status" value="1"/>
</dbReference>
<dbReference type="EMBL" id="WEGI01000001">
    <property type="protein sequence ID" value="MQY24836.1"/>
    <property type="molecule type" value="Genomic_DNA"/>
</dbReference>
<keyword evidence="4 6" id="KW-1133">Transmembrane helix</keyword>
<comment type="subcellular location">
    <subcellularLocation>
        <location evidence="1">Cell membrane</location>
        <topology evidence="1">Multi-pass membrane protein</topology>
    </subcellularLocation>
</comment>
<keyword evidence="2" id="KW-1003">Cell membrane</keyword>
<evidence type="ECO:0008006" key="9">
    <source>
        <dbReference type="Google" id="ProtNLM"/>
    </source>
</evidence>
<keyword evidence="8" id="KW-1185">Reference proteome</keyword>
<dbReference type="PANTHER" id="PTHR30250:SF11">
    <property type="entry name" value="O-ANTIGEN TRANSPORTER-RELATED"/>
    <property type="match status" value="1"/>
</dbReference>
<feature type="transmembrane region" description="Helical" evidence="6">
    <location>
        <begin position="89"/>
        <end position="114"/>
    </location>
</feature>
<sequence length="475" mass="50862">MAEFHTWSSEAPTVEIPVVDPPTVEIPVLGRATPDATAEPAGRRRGGHGVAAVLRDIGFVSFGKYGQYLITVVTLPLISRLLGPSGLGLLAIGMSAYFIGSLVVDLGITSFLAAKVHDHDRPEARPDIDRLRGTYLAVRVTILGTIGAALLIGLATGAPDKLHMILLGLFAGGFWSVSEDWLLIGQGRFGASTLYQSSGRLVYPILLLLLLPRFPTATVAMLCLLGSSVLTVILTWSDSLRKFGMPGRPHRLREVLRIGMPVLVSRALVTSYGQGAAAVYSVVLDPVSLGLYSAGDRLVRAIQSLLDPIGFALLPRMAHRSAQESFWRTSIRSLLGCVVIAVLGVVSVWALAPVLIHVMFGDEFTRAIPLLRVEACILPATTVTSFVTTAILPVREDTAGVLIGAVIGTCVAAGGLMLALHTHSVWTLVHGTVAAEFTVMLWYIARVRWMLVRERAGQRTRLAAEPAAVYEVEAS</sequence>
<reference evidence="7 8" key="1">
    <citation type="submission" date="2019-10" db="EMBL/GenBank/DDBJ databases">
        <title>Nocardia macrotermitis sp. nov. and Nocardia aurantia sp. nov., isolated from the gut of fungus growing-termite Macrotermes natalensis.</title>
        <authorList>
            <person name="Benndorf R."/>
            <person name="Schwitalla J."/>
            <person name="Martin K."/>
            <person name="De Beer W."/>
            <person name="Kaster A.-K."/>
            <person name="Vollmers J."/>
            <person name="Poulsen M."/>
            <person name="Beemelmanns C."/>
        </authorList>
    </citation>
    <scope>NUCLEOTIDE SEQUENCE [LARGE SCALE GENOMIC DNA]</scope>
    <source>
        <strain evidence="7 8">RB56</strain>
    </source>
</reference>
<dbReference type="GO" id="GO:0005886">
    <property type="term" value="C:plasma membrane"/>
    <property type="evidence" value="ECO:0007669"/>
    <property type="project" value="UniProtKB-SubCell"/>
</dbReference>
<keyword evidence="5 6" id="KW-0472">Membrane</keyword>
<evidence type="ECO:0000313" key="7">
    <source>
        <dbReference type="EMBL" id="MQY24836.1"/>
    </source>
</evidence>
<dbReference type="PANTHER" id="PTHR30250">
    <property type="entry name" value="PST FAMILY PREDICTED COLANIC ACID TRANSPORTER"/>
    <property type="match status" value="1"/>
</dbReference>
<accession>A0A7K0DGA1</accession>
<feature type="transmembrane region" description="Helical" evidence="6">
    <location>
        <begin position="370"/>
        <end position="392"/>
    </location>
</feature>
<gene>
    <name evidence="7" type="ORF">NRB56_03890</name>
</gene>
<feature type="transmembrane region" description="Helical" evidence="6">
    <location>
        <begin position="399"/>
        <end position="419"/>
    </location>
</feature>
<evidence type="ECO:0000256" key="4">
    <source>
        <dbReference type="ARBA" id="ARBA00022989"/>
    </source>
</evidence>
<keyword evidence="3 6" id="KW-0812">Transmembrane</keyword>
<feature type="transmembrane region" description="Helical" evidence="6">
    <location>
        <begin position="135"/>
        <end position="156"/>
    </location>
</feature>
<organism evidence="7 8">
    <name type="scientific">Nocardia aurantia</name>
    <dbReference type="NCBI Taxonomy" id="2585199"/>
    <lineage>
        <taxon>Bacteria</taxon>
        <taxon>Bacillati</taxon>
        <taxon>Actinomycetota</taxon>
        <taxon>Actinomycetes</taxon>
        <taxon>Mycobacteriales</taxon>
        <taxon>Nocardiaceae</taxon>
        <taxon>Nocardia</taxon>
    </lineage>
</organism>